<feature type="transmembrane region" description="Helical" evidence="8">
    <location>
        <begin position="167"/>
        <end position="188"/>
    </location>
</feature>
<dbReference type="InterPro" id="IPR001463">
    <property type="entry name" value="Na/Ala_symport"/>
</dbReference>
<name>A0A9D0ZHT6_9FIRM</name>
<gene>
    <name evidence="9" type="ORF">IAD32_06130</name>
</gene>
<dbReference type="AlphaFoldDB" id="A0A9D0ZHT6"/>
<dbReference type="PROSITE" id="PS00873">
    <property type="entry name" value="NA_ALANINE_SYMP"/>
    <property type="match status" value="1"/>
</dbReference>
<dbReference type="Gene3D" id="1.20.1740.10">
    <property type="entry name" value="Amino acid/polyamine transporter I"/>
    <property type="match status" value="1"/>
</dbReference>
<dbReference type="Pfam" id="PF01235">
    <property type="entry name" value="Na_Ala_symp"/>
    <property type="match status" value="2"/>
</dbReference>
<dbReference type="PANTHER" id="PTHR30330:SF3">
    <property type="entry name" value="TRANSCRIPTIONAL REGULATOR, LRP FAMILY"/>
    <property type="match status" value="1"/>
</dbReference>
<reference evidence="9" key="2">
    <citation type="journal article" date="2021" name="PeerJ">
        <title>Extensive microbial diversity within the chicken gut microbiome revealed by metagenomics and culture.</title>
        <authorList>
            <person name="Gilroy R."/>
            <person name="Ravi A."/>
            <person name="Getino M."/>
            <person name="Pursley I."/>
            <person name="Horton D.L."/>
            <person name="Alikhan N.F."/>
            <person name="Baker D."/>
            <person name="Gharbi K."/>
            <person name="Hall N."/>
            <person name="Watson M."/>
            <person name="Adriaenssens E.M."/>
            <person name="Foster-Nyarko E."/>
            <person name="Jarju S."/>
            <person name="Secka A."/>
            <person name="Antonio M."/>
            <person name="Oren A."/>
            <person name="Chaudhuri R.R."/>
            <person name="La Ragione R."/>
            <person name="Hildebrand F."/>
            <person name="Pallen M.J."/>
        </authorList>
    </citation>
    <scope>NUCLEOTIDE SEQUENCE</scope>
    <source>
        <strain evidence="9">ChiSjej1B19-3389</strain>
    </source>
</reference>
<keyword evidence="6 8" id="KW-1133">Transmembrane helix</keyword>
<evidence type="ECO:0000256" key="7">
    <source>
        <dbReference type="ARBA" id="ARBA00023136"/>
    </source>
</evidence>
<protein>
    <submittedName>
        <fullName evidence="9">Sodium:alanine symporter family protein</fullName>
    </submittedName>
</protein>
<feature type="transmembrane region" description="Helical" evidence="8">
    <location>
        <begin position="265"/>
        <end position="288"/>
    </location>
</feature>
<dbReference type="GO" id="GO:0005886">
    <property type="term" value="C:plasma membrane"/>
    <property type="evidence" value="ECO:0007669"/>
    <property type="project" value="UniProtKB-SubCell"/>
</dbReference>
<evidence type="ECO:0000313" key="9">
    <source>
        <dbReference type="EMBL" id="HIQ80847.1"/>
    </source>
</evidence>
<feature type="transmembrane region" description="Helical" evidence="8">
    <location>
        <begin position="487"/>
        <end position="509"/>
    </location>
</feature>
<evidence type="ECO:0000313" key="10">
    <source>
        <dbReference type="Proteomes" id="UP000886787"/>
    </source>
</evidence>
<dbReference type="Proteomes" id="UP000886787">
    <property type="component" value="Unassembled WGS sequence"/>
</dbReference>
<dbReference type="GO" id="GO:0005283">
    <property type="term" value="F:amino acid:sodium symporter activity"/>
    <property type="evidence" value="ECO:0007669"/>
    <property type="project" value="InterPro"/>
</dbReference>
<comment type="similarity">
    <text evidence="2 8">Belongs to the alanine or glycine:cation symporter (AGCS) (TC 2.A.25) family.</text>
</comment>
<feature type="transmembrane region" description="Helical" evidence="8">
    <location>
        <begin position="208"/>
        <end position="227"/>
    </location>
</feature>
<proteinExistence type="inferred from homology"/>
<organism evidence="9 10">
    <name type="scientific">Candidatus Scatavimonas merdigallinarum</name>
    <dbReference type="NCBI Taxonomy" id="2840914"/>
    <lineage>
        <taxon>Bacteria</taxon>
        <taxon>Bacillati</taxon>
        <taxon>Bacillota</taxon>
        <taxon>Clostridia</taxon>
        <taxon>Eubacteriales</taxon>
        <taxon>Oscillospiraceae</taxon>
        <taxon>Oscillospiraceae incertae sedis</taxon>
        <taxon>Candidatus Scatavimonas</taxon>
    </lineage>
</organism>
<evidence type="ECO:0000256" key="8">
    <source>
        <dbReference type="RuleBase" id="RU363064"/>
    </source>
</evidence>
<dbReference type="PRINTS" id="PR00175">
    <property type="entry name" value="NAALASMPORT"/>
</dbReference>
<dbReference type="PANTHER" id="PTHR30330">
    <property type="entry name" value="AGSS FAMILY TRANSPORTER, SODIUM-ALANINE"/>
    <property type="match status" value="1"/>
</dbReference>
<evidence type="ECO:0000256" key="4">
    <source>
        <dbReference type="ARBA" id="ARBA00022475"/>
    </source>
</evidence>
<sequence length="622" mass="66996">MELAEQIIAAVSQGNAFLNGLVWGIPMLVLILGTGVYMSFRTRFFQIRKAKHIIGETFLAIFRKKSVTKTKDKKAISQFQALSTALAATIGTGNIAGVATAISIGGPGAVFWMWVSAFFGMMTSYAENVLGIFFRKKNDKNEWSGGPMYYLENGLSRKKGCRRLGKFLAVAFAIFCILASFGIGNMTQVNSIATSLETAFTPMFGFEIPPLVTGIVLAVIAGLVVIGGIKRIGKVTEKLVPIMAGLYILGALAVFFLNFEQIPYVFGSIFTSAFSFEAIGGGVGGAVVRQAVEIGFKRGVFSNEAGLGSSVMVNSSSDVKEPAIQGMWGIFEVFFDTIIVCTLTAFILLSSTTGNAVPIDQALSGVSTQTQYVQIANGSDYEGEIPLIDARYNEAIRQTDKEGGRPLHVQTAYGQELTIYTAGTADKTAEDYIFTNIMSVKGIPQTDTQGRIVTDENGNPVIASVKIEKVQGIPLVTFAFSQCFGDFAGIILAVAILLFAFSTVLGWSFYGTKAAEYLFGGRATILYKVLFVAFIVVGATMSLDLAWGIADTLNGLMALPNLIGVLALSGIVVKITVNYVKRKACKNPRIIEPMLSAYADIQHEQYKKLVEEDDLAAKPQSR</sequence>
<feature type="transmembrane region" description="Helical" evidence="8">
    <location>
        <begin position="20"/>
        <end position="40"/>
    </location>
</feature>
<evidence type="ECO:0000256" key="1">
    <source>
        <dbReference type="ARBA" id="ARBA00004651"/>
    </source>
</evidence>
<evidence type="ECO:0000256" key="6">
    <source>
        <dbReference type="ARBA" id="ARBA00022989"/>
    </source>
</evidence>
<feature type="transmembrane region" description="Helical" evidence="8">
    <location>
        <begin position="239"/>
        <end position="259"/>
    </location>
</feature>
<feature type="transmembrane region" description="Helical" evidence="8">
    <location>
        <begin position="529"/>
        <end position="550"/>
    </location>
</feature>
<comment type="subcellular location">
    <subcellularLocation>
        <location evidence="1 8">Cell membrane</location>
        <topology evidence="1 8">Multi-pass membrane protein</topology>
    </subcellularLocation>
</comment>
<evidence type="ECO:0000256" key="3">
    <source>
        <dbReference type="ARBA" id="ARBA00022448"/>
    </source>
</evidence>
<keyword evidence="4 8" id="KW-1003">Cell membrane</keyword>
<keyword evidence="7 8" id="KW-0472">Membrane</keyword>
<dbReference type="EMBL" id="DVFW01000028">
    <property type="protein sequence ID" value="HIQ80847.1"/>
    <property type="molecule type" value="Genomic_DNA"/>
</dbReference>
<evidence type="ECO:0000256" key="5">
    <source>
        <dbReference type="ARBA" id="ARBA00022692"/>
    </source>
</evidence>
<keyword evidence="8" id="KW-0769">Symport</keyword>
<accession>A0A9D0ZHT6</accession>
<reference evidence="9" key="1">
    <citation type="submission" date="2020-10" db="EMBL/GenBank/DDBJ databases">
        <authorList>
            <person name="Gilroy R."/>
        </authorList>
    </citation>
    <scope>NUCLEOTIDE SEQUENCE</scope>
    <source>
        <strain evidence="9">ChiSjej1B19-3389</strain>
    </source>
</reference>
<comment type="caution">
    <text evidence="9">The sequence shown here is derived from an EMBL/GenBank/DDBJ whole genome shotgun (WGS) entry which is preliminary data.</text>
</comment>
<feature type="transmembrane region" description="Helical" evidence="8">
    <location>
        <begin position="111"/>
        <end position="134"/>
    </location>
</feature>
<feature type="transmembrane region" description="Helical" evidence="8">
    <location>
        <begin position="330"/>
        <end position="349"/>
    </location>
</feature>
<evidence type="ECO:0000256" key="2">
    <source>
        <dbReference type="ARBA" id="ARBA00009261"/>
    </source>
</evidence>
<dbReference type="NCBIfam" id="TIGR00835">
    <property type="entry name" value="agcS"/>
    <property type="match status" value="1"/>
</dbReference>
<feature type="transmembrane region" description="Helical" evidence="8">
    <location>
        <begin position="562"/>
        <end position="580"/>
    </location>
</feature>
<keyword evidence="5 8" id="KW-0812">Transmembrane</keyword>
<feature type="transmembrane region" description="Helical" evidence="8">
    <location>
        <begin position="81"/>
        <end position="105"/>
    </location>
</feature>
<keyword evidence="3 8" id="KW-0813">Transport</keyword>